<protein>
    <submittedName>
        <fullName evidence="2">Sigma-70 family RNA polymerase sigma factor</fullName>
    </submittedName>
</protein>
<reference evidence="3" key="1">
    <citation type="journal article" date="2019" name="Int. J. Syst. Evol. Microbiol.">
        <title>The Global Catalogue of Microorganisms (GCM) 10K type strain sequencing project: providing services to taxonomists for standard genome sequencing and annotation.</title>
        <authorList>
            <consortium name="The Broad Institute Genomics Platform"/>
            <consortium name="The Broad Institute Genome Sequencing Center for Infectious Disease"/>
            <person name="Wu L."/>
            <person name="Ma J."/>
        </authorList>
    </citation>
    <scope>NUCLEOTIDE SEQUENCE [LARGE SCALE GENOMIC DNA]</scope>
    <source>
        <strain evidence="3">IBRC-M 10703</strain>
    </source>
</reference>
<dbReference type="InterPro" id="IPR013324">
    <property type="entry name" value="RNA_pol_sigma_r3/r4-like"/>
</dbReference>
<evidence type="ECO:0000313" key="3">
    <source>
        <dbReference type="Proteomes" id="UP001595772"/>
    </source>
</evidence>
<organism evidence="2 3">
    <name type="scientific">Oceanobacillus longus</name>
    <dbReference type="NCBI Taxonomy" id="930120"/>
    <lineage>
        <taxon>Bacteria</taxon>
        <taxon>Bacillati</taxon>
        <taxon>Bacillota</taxon>
        <taxon>Bacilli</taxon>
        <taxon>Bacillales</taxon>
        <taxon>Bacillaceae</taxon>
        <taxon>Oceanobacillus</taxon>
    </lineage>
</organism>
<dbReference type="SUPFAM" id="SSF88659">
    <property type="entry name" value="Sigma3 and sigma4 domains of RNA polymerase sigma factors"/>
    <property type="match status" value="1"/>
</dbReference>
<proteinExistence type="predicted"/>
<dbReference type="RefSeq" id="WP_379497645.1">
    <property type="nucleotide sequence ID" value="NZ_JBHSAO010000011.1"/>
</dbReference>
<keyword evidence="3" id="KW-1185">Reference proteome</keyword>
<dbReference type="InterPro" id="IPR036388">
    <property type="entry name" value="WH-like_DNA-bd_sf"/>
</dbReference>
<dbReference type="InterPro" id="IPR014284">
    <property type="entry name" value="RNA_pol_sigma-70_dom"/>
</dbReference>
<name>A0ABV8H432_9BACI</name>
<accession>A0ABV8H432</accession>
<dbReference type="Proteomes" id="UP001595772">
    <property type="component" value="Unassembled WGS sequence"/>
</dbReference>
<dbReference type="NCBIfam" id="TIGR02937">
    <property type="entry name" value="sigma70-ECF"/>
    <property type="match status" value="1"/>
</dbReference>
<dbReference type="Gene3D" id="1.10.1740.10">
    <property type="match status" value="1"/>
</dbReference>
<comment type="caution">
    <text evidence="2">The sequence shown here is derived from an EMBL/GenBank/DDBJ whole genome shotgun (WGS) entry which is preliminary data.</text>
</comment>
<dbReference type="Gene3D" id="1.10.10.10">
    <property type="entry name" value="Winged helix-like DNA-binding domain superfamily/Winged helix DNA-binding domain"/>
    <property type="match status" value="1"/>
</dbReference>
<sequence>MDKDRDFSFEEIFKQNEQRIYFHIQRLGIHDVHREFYVEGLYAMWMAYKKYEPDKGPLSTYFNYMIRNRLIDLVRKKTNNDQQEEKLQQAHMLKGLAGSYYSGGKLLVTINDGIELVDEAYWQEIKDMLTEKQWKWVYYYVILDMPLKEIAKQENATTEAVKSWGKGARKKLKGWHMKRKHGDGSFASLEE</sequence>
<dbReference type="Pfam" id="PF04542">
    <property type="entry name" value="Sigma70_r2"/>
    <property type="match status" value="1"/>
</dbReference>
<dbReference type="InterPro" id="IPR007627">
    <property type="entry name" value="RNA_pol_sigma70_r2"/>
</dbReference>
<dbReference type="InterPro" id="IPR013325">
    <property type="entry name" value="RNA_pol_sigma_r2"/>
</dbReference>
<dbReference type="SUPFAM" id="SSF88946">
    <property type="entry name" value="Sigma2 domain of RNA polymerase sigma factors"/>
    <property type="match status" value="1"/>
</dbReference>
<feature type="domain" description="RNA polymerase sigma-70 region 2" evidence="1">
    <location>
        <begin position="16"/>
        <end position="78"/>
    </location>
</feature>
<dbReference type="EMBL" id="JBHSAO010000011">
    <property type="protein sequence ID" value="MFC4025154.1"/>
    <property type="molecule type" value="Genomic_DNA"/>
</dbReference>
<evidence type="ECO:0000313" key="2">
    <source>
        <dbReference type="EMBL" id="MFC4025154.1"/>
    </source>
</evidence>
<gene>
    <name evidence="2" type="ORF">ACFOUV_15270</name>
</gene>
<evidence type="ECO:0000259" key="1">
    <source>
        <dbReference type="Pfam" id="PF04542"/>
    </source>
</evidence>